<sequence length="125" mass="13346">MPSLTLWGDHVARGFKLLLEAHGRGDPEGFLDCAAAAAELQSAAAHLAIGIVAAAWDELSSFELPVLALGDRDAFLITSITGNVARVHYPLLGEFTLLRPWVEDRWSGDIAFFGPAALLLAKHVG</sequence>
<dbReference type="EMBL" id="BBWU01000025">
    <property type="protein sequence ID" value="GAO39093.1"/>
    <property type="molecule type" value="Genomic_DNA"/>
</dbReference>
<comment type="caution">
    <text evidence="1">The sequence shown here is derived from an EMBL/GenBank/DDBJ whole genome shotgun (WGS) entry which is preliminary data.</text>
</comment>
<evidence type="ECO:0000313" key="1">
    <source>
        <dbReference type="EMBL" id="GAO39093.1"/>
    </source>
</evidence>
<keyword evidence="2" id="KW-1185">Reference proteome</keyword>
<dbReference type="AlphaFoldDB" id="A0A0E9MNL4"/>
<protein>
    <submittedName>
        <fullName evidence="1">Uncharacterized protein</fullName>
    </submittedName>
</protein>
<dbReference type="STRING" id="1219043.SCH01S_25_00730"/>
<dbReference type="Proteomes" id="UP000033202">
    <property type="component" value="Unassembled WGS sequence"/>
</dbReference>
<proteinExistence type="predicted"/>
<organism evidence="1 2">
    <name type="scientific">Sphingomonas changbaiensis NBRC 104936</name>
    <dbReference type="NCBI Taxonomy" id="1219043"/>
    <lineage>
        <taxon>Bacteria</taxon>
        <taxon>Pseudomonadati</taxon>
        <taxon>Pseudomonadota</taxon>
        <taxon>Alphaproteobacteria</taxon>
        <taxon>Sphingomonadales</taxon>
        <taxon>Sphingomonadaceae</taxon>
        <taxon>Sphingomonas</taxon>
    </lineage>
</organism>
<evidence type="ECO:0000313" key="2">
    <source>
        <dbReference type="Proteomes" id="UP000033202"/>
    </source>
</evidence>
<gene>
    <name evidence="1" type="ORF">SCH01S_25_00730</name>
</gene>
<reference evidence="1 2" key="1">
    <citation type="submission" date="2015-04" db="EMBL/GenBank/DDBJ databases">
        <title>Whole genome shotgun sequence of Sphingomonas changbaiensis NBRC 104936.</title>
        <authorList>
            <person name="Katano-Makiyama Y."/>
            <person name="Hosoyama A."/>
            <person name="Hashimoto M."/>
            <person name="Noguchi M."/>
            <person name="Tsuchikane K."/>
            <person name="Ohji S."/>
            <person name="Yamazoe A."/>
            <person name="Ichikawa N."/>
            <person name="Kimura A."/>
            <person name="Fujita N."/>
        </authorList>
    </citation>
    <scope>NUCLEOTIDE SEQUENCE [LARGE SCALE GENOMIC DNA]</scope>
    <source>
        <strain evidence="1 2">NBRC 104936</strain>
    </source>
</reference>
<name>A0A0E9MNL4_9SPHN</name>
<accession>A0A0E9MNL4</accession>